<dbReference type="EC" id="2.7.1.33" evidence="4"/>
<evidence type="ECO:0000256" key="1">
    <source>
        <dbReference type="ARBA" id="ARBA00022741"/>
    </source>
</evidence>
<comment type="caution">
    <text evidence="4">The sequence shown here is derived from an EMBL/GenBank/DDBJ whole genome shotgun (WGS) entry which is preliminary data.</text>
</comment>
<dbReference type="Proteomes" id="UP000823847">
    <property type="component" value="Unassembled WGS sequence"/>
</dbReference>
<evidence type="ECO:0000313" key="4">
    <source>
        <dbReference type="EMBL" id="HIX86273.1"/>
    </source>
</evidence>
<accession>A0A9D1XRN4</accession>
<reference evidence="4" key="1">
    <citation type="journal article" date="2021" name="PeerJ">
        <title>Extensive microbial diversity within the chicken gut microbiome revealed by metagenomics and culture.</title>
        <authorList>
            <person name="Gilroy R."/>
            <person name="Ravi A."/>
            <person name="Getino M."/>
            <person name="Pursley I."/>
            <person name="Horton D.L."/>
            <person name="Alikhan N.F."/>
            <person name="Baker D."/>
            <person name="Gharbi K."/>
            <person name="Hall N."/>
            <person name="Watson M."/>
            <person name="Adriaenssens E.M."/>
            <person name="Foster-Nyarko E."/>
            <person name="Jarju S."/>
            <person name="Secka A."/>
            <person name="Antonio M."/>
            <person name="Oren A."/>
            <person name="Chaudhuri R.R."/>
            <person name="La Ragione R."/>
            <person name="Hildebrand F."/>
            <person name="Pallen M.J."/>
        </authorList>
    </citation>
    <scope>NUCLEOTIDE SEQUENCE</scope>
    <source>
        <strain evidence="4">ChiHecec2B26-12326</strain>
    </source>
</reference>
<sequence length="281" mass="29995">MGIVIGIDVGGSTTKIIGVSDKMIKNPMFVKATDPVTSLFGAFGKYIYDNNIALSNIEKVILTGVGSAYIDQPLYGLPTAKTDEFLANGLGAQYNSGEESLLVVSMGTGTSFVKVQASVIEHVGGLGIGGGTILGLSKLLLKTNDFHQIASLAELGSLNDIDLHIRDITPHPLPGLPLDVTASIFGKADANAKREDIALGIVHMVLQTIGQGAVFASLNSDIRDIVLIGNLTRLPQCASIFPRLEDIYGVRFRIPEYAEYRTAIGAALSYIRNREYVNIKS</sequence>
<dbReference type="InterPro" id="IPR004567">
    <property type="entry name" value="Type_II_PanK"/>
</dbReference>
<evidence type="ECO:0000256" key="3">
    <source>
        <dbReference type="ARBA" id="ARBA00022993"/>
    </source>
</evidence>
<dbReference type="AlphaFoldDB" id="A0A9D1XRN4"/>
<dbReference type="GO" id="GO:0005524">
    <property type="term" value="F:ATP binding"/>
    <property type="evidence" value="ECO:0007669"/>
    <property type="project" value="UniProtKB-KW"/>
</dbReference>
<dbReference type="Pfam" id="PF03630">
    <property type="entry name" value="Fumble"/>
    <property type="match status" value="1"/>
</dbReference>
<keyword evidence="2" id="KW-0067">ATP-binding</keyword>
<dbReference type="PANTHER" id="PTHR12280">
    <property type="entry name" value="PANTOTHENATE KINASE"/>
    <property type="match status" value="1"/>
</dbReference>
<dbReference type="PANTHER" id="PTHR12280:SF20">
    <property type="entry name" value="4'-PHOSPHOPANTETHEINE PHOSPHATASE"/>
    <property type="match status" value="1"/>
</dbReference>
<dbReference type="EMBL" id="DXEN01000054">
    <property type="protein sequence ID" value="HIX86273.1"/>
    <property type="molecule type" value="Genomic_DNA"/>
</dbReference>
<keyword evidence="3" id="KW-0173">Coenzyme A biosynthesis</keyword>
<dbReference type="InterPro" id="IPR043129">
    <property type="entry name" value="ATPase_NBD"/>
</dbReference>
<dbReference type="GO" id="GO:0015937">
    <property type="term" value="P:coenzyme A biosynthetic process"/>
    <property type="evidence" value="ECO:0007669"/>
    <property type="project" value="UniProtKB-KW"/>
</dbReference>
<evidence type="ECO:0000256" key="2">
    <source>
        <dbReference type="ARBA" id="ARBA00022840"/>
    </source>
</evidence>
<gene>
    <name evidence="4" type="primary">coaW</name>
    <name evidence="4" type="ORF">H9848_06665</name>
</gene>
<reference evidence="4" key="2">
    <citation type="submission" date="2021-04" db="EMBL/GenBank/DDBJ databases">
        <authorList>
            <person name="Gilroy R."/>
        </authorList>
    </citation>
    <scope>NUCLEOTIDE SEQUENCE</scope>
    <source>
        <strain evidence="4">ChiHecec2B26-12326</strain>
    </source>
</reference>
<keyword evidence="1" id="KW-0547">Nucleotide-binding</keyword>
<dbReference type="GO" id="GO:0005829">
    <property type="term" value="C:cytosol"/>
    <property type="evidence" value="ECO:0007669"/>
    <property type="project" value="TreeGrafter"/>
</dbReference>
<evidence type="ECO:0000313" key="5">
    <source>
        <dbReference type="Proteomes" id="UP000823847"/>
    </source>
</evidence>
<keyword evidence="4" id="KW-0418">Kinase</keyword>
<organism evidence="4 5">
    <name type="scientific">Candidatus Parabacteroides intestinigallinarum</name>
    <dbReference type="NCBI Taxonomy" id="2838722"/>
    <lineage>
        <taxon>Bacteria</taxon>
        <taxon>Pseudomonadati</taxon>
        <taxon>Bacteroidota</taxon>
        <taxon>Bacteroidia</taxon>
        <taxon>Bacteroidales</taxon>
        <taxon>Tannerellaceae</taxon>
        <taxon>Parabacteroides</taxon>
    </lineage>
</organism>
<dbReference type="CDD" id="cd24085">
    <property type="entry name" value="ASKHA_NBD_PanK-II_bac"/>
    <property type="match status" value="1"/>
</dbReference>
<dbReference type="SUPFAM" id="SSF53067">
    <property type="entry name" value="Actin-like ATPase domain"/>
    <property type="match status" value="1"/>
</dbReference>
<dbReference type="Gene3D" id="3.30.420.40">
    <property type="match status" value="1"/>
</dbReference>
<protein>
    <submittedName>
        <fullName evidence="4">Type II pantothenate kinase</fullName>
        <ecNumber evidence="4">2.7.1.33</ecNumber>
    </submittedName>
</protein>
<dbReference type="NCBIfam" id="NF009842">
    <property type="entry name" value="PRK13317.1"/>
    <property type="match status" value="1"/>
</dbReference>
<name>A0A9D1XRN4_9BACT</name>
<dbReference type="GO" id="GO:0004594">
    <property type="term" value="F:pantothenate kinase activity"/>
    <property type="evidence" value="ECO:0007669"/>
    <property type="project" value="UniProtKB-EC"/>
</dbReference>
<keyword evidence="4" id="KW-0808">Transferase</keyword>
<proteinExistence type="predicted"/>